<evidence type="ECO:0000313" key="5">
    <source>
        <dbReference type="Proteomes" id="UP000217076"/>
    </source>
</evidence>
<dbReference type="Proteomes" id="UP000217076">
    <property type="component" value="Unassembled WGS sequence"/>
</dbReference>
<proteinExistence type="predicted"/>
<dbReference type="STRING" id="83401.SAMN05421742_11077"/>
<evidence type="ECO:0000256" key="1">
    <source>
        <dbReference type="ARBA" id="ARBA00023004"/>
    </source>
</evidence>
<dbReference type="PANTHER" id="PTHR42954:SF2">
    <property type="entry name" value="FE(2+) TRANSPORT PROTEIN A"/>
    <property type="match status" value="1"/>
</dbReference>
<gene>
    <name evidence="4" type="ORF">SAMN05421742_11077</name>
</gene>
<sequence length="138" mass="15010">MQDTSDWMGNKMSWRARLRRRFRRRAAAGDGAGVAHGQPGHGQGHHGPGAGRPRADGAGPHFHGMSLDDQKPGTSVRIRGLHGRGPIRQRLLDMGLVPGAEIAVIRSAPLRDPIEVRIGDTFLTLRRAEAARIEVVHV</sequence>
<feature type="compositionally biased region" description="Gly residues" evidence="2">
    <location>
        <begin position="30"/>
        <end position="50"/>
    </location>
</feature>
<protein>
    <submittedName>
        <fullName evidence="4">Ferrous iron transport protein A</fullName>
    </submittedName>
</protein>
<feature type="region of interest" description="Disordered" evidence="2">
    <location>
        <begin position="26"/>
        <end position="74"/>
    </location>
</feature>
<dbReference type="InterPro" id="IPR038157">
    <property type="entry name" value="FeoA_core_dom"/>
</dbReference>
<keyword evidence="5" id="KW-1185">Reference proteome</keyword>
<keyword evidence="1" id="KW-0408">Iron</keyword>
<dbReference type="AlphaFoldDB" id="A0A1G8ELC7"/>
<dbReference type="Gene3D" id="2.30.30.90">
    <property type="match status" value="1"/>
</dbReference>
<dbReference type="EMBL" id="FNCV01000010">
    <property type="protein sequence ID" value="SDH70661.1"/>
    <property type="molecule type" value="Genomic_DNA"/>
</dbReference>
<dbReference type="RefSeq" id="WP_245689527.1">
    <property type="nucleotide sequence ID" value="NZ_FNCV01000010.1"/>
</dbReference>
<dbReference type="PANTHER" id="PTHR42954">
    <property type="entry name" value="FE(2+) TRANSPORT PROTEIN A"/>
    <property type="match status" value="1"/>
</dbReference>
<dbReference type="Pfam" id="PF04023">
    <property type="entry name" value="FeoA"/>
    <property type="match status" value="1"/>
</dbReference>
<name>A0A1G8ELC7_9PROT</name>
<evidence type="ECO:0000313" key="4">
    <source>
        <dbReference type="EMBL" id="SDH70661.1"/>
    </source>
</evidence>
<evidence type="ECO:0000256" key="2">
    <source>
        <dbReference type="SAM" id="MobiDB-lite"/>
    </source>
</evidence>
<accession>A0A1G8ELC7</accession>
<dbReference type="InterPro" id="IPR008988">
    <property type="entry name" value="Transcriptional_repressor_C"/>
</dbReference>
<evidence type="ECO:0000259" key="3">
    <source>
        <dbReference type="SMART" id="SM00899"/>
    </source>
</evidence>
<dbReference type="SUPFAM" id="SSF50037">
    <property type="entry name" value="C-terminal domain of transcriptional repressors"/>
    <property type="match status" value="1"/>
</dbReference>
<dbReference type="SMART" id="SM00899">
    <property type="entry name" value="FeoA"/>
    <property type="match status" value="1"/>
</dbReference>
<dbReference type="GO" id="GO:0046914">
    <property type="term" value="F:transition metal ion binding"/>
    <property type="evidence" value="ECO:0007669"/>
    <property type="project" value="InterPro"/>
</dbReference>
<organism evidence="4 5">
    <name type="scientific">Roseospirillum parvum</name>
    <dbReference type="NCBI Taxonomy" id="83401"/>
    <lineage>
        <taxon>Bacteria</taxon>
        <taxon>Pseudomonadati</taxon>
        <taxon>Pseudomonadota</taxon>
        <taxon>Alphaproteobacteria</taxon>
        <taxon>Rhodospirillales</taxon>
        <taxon>Rhodospirillaceae</taxon>
        <taxon>Roseospirillum</taxon>
    </lineage>
</organism>
<dbReference type="InterPro" id="IPR052713">
    <property type="entry name" value="FeoA"/>
</dbReference>
<reference evidence="5" key="1">
    <citation type="submission" date="2016-10" db="EMBL/GenBank/DDBJ databases">
        <authorList>
            <person name="Varghese N."/>
            <person name="Submissions S."/>
        </authorList>
    </citation>
    <scope>NUCLEOTIDE SEQUENCE [LARGE SCALE GENOMIC DNA]</scope>
    <source>
        <strain evidence="5">930I</strain>
    </source>
</reference>
<feature type="domain" description="Ferrous iron transporter FeoA-like" evidence="3">
    <location>
        <begin position="65"/>
        <end position="137"/>
    </location>
</feature>
<dbReference type="InterPro" id="IPR007167">
    <property type="entry name" value="Fe-transptr_FeoA-like"/>
</dbReference>